<dbReference type="EMBL" id="AALKQL010000015">
    <property type="protein sequence ID" value="EDA6044430.1"/>
    <property type="molecule type" value="Genomic_DNA"/>
</dbReference>
<comment type="caution">
    <text evidence="2">The sequence shown here is derived from an EMBL/GenBank/DDBJ whole genome shotgun (WGS) entry which is preliminary data.</text>
</comment>
<reference evidence="2" key="1">
    <citation type="submission" date="2018-07" db="EMBL/GenBank/DDBJ databases">
        <authorList>
            <consortium name="GenomeTrakr network: Whole genome sequencing for foodborne pathogen traceback"/>
        </authorList>
    </citation>
    <scope>NUCLEOTIDE SEQUENCE</scope>
    <source>
        <strain evidence="2">CDPHFDLB-F14M00974</strain>
        <strain evidence="1">CDPHFDLB-F14M00980</strain>
    </source>
</reference>
<name>A0A616ST72_SALNE</name>
<evidence type="ECO:0000313" key="2">
    <source>
        <dbReference type="EMBL" id="EDA6044430.1"/>
    </source>
</evidence>
<gene>
    <name evidence="2" type="ORF">AOZ91_19540</name>
    <name evidence="1" type="ORF">AOZ97_03795</name>
</gene>
<dbReference type="RefSeq" id="WP_065680537.1">
    <property type="nucleotide sequence ID" value="NZ_JABBDJ010000018.1"/>
</dbReference>
<sequence length="119" mass="13654">MKVIKINERLSSTSEFMGDRYLEVDGKITPNWATFFERSRNGTFHNMKRSVRVEGNYIVVNCPLAELQSQINEINGNCSQADRDLGVWEAQQLALKQQEQQVAEESAKKANVVFKNLKF</sequence>
<proteinExistence type="predicted"/>
<evidence type="ECO:0000313" key="1">
    <source>
        <dbReference type="EMBL" id="EDA1755655.1"/>
    </source>
</evidence>
<dbReference type="EMBL" id="AALJFD010000005">
    <property type="protein sequence ID" value="EDA1755655.1"/>
    <property type="molecule type" value="Genomic_DNA"/>
</dbReference>
<dbReference type="AlphaFoldDB" id="A0A616ST72"/>
<protein>
    <submittedName>
        <fullName evidence="2">Uncharacterized protein</fullName>
    </submittedName>
</protein>
<accession>A0A616ST72</accession>
<organism evidence="2">
    <name type="scientific">Salmonella newport</name>
    <dbReference type="NCBI Taxonomy" id="108619"/>
    <lineage>
        <taxon>Bacteria</taxon>
        <taxon>Pseudomonadati</taxon>
        <taxon>Pseudomonadota</taxon>
        <taxon>Gammaproteobacteria</taxon>
        <taxon>Enterobacterales</taxon>
        <taxon>Enterobacteriaceae</taxon>
        <taxon>Salmonella</taxon>
    </lineage>
</organism>